<evidence type="ECO:0000313" key="3">
    <source>
        <dbReference type="RefSeq" id="XP_008468184.1"/>
    </source>
</evidence>
<gene>
    <name evidence="3 4" type="primary">LOC103505613</name>
</gene>
<dbReference type="PROSITE" id="PS51257">
    <property type="entry name" value="PROKAR_LIPOPROTEIN"/>
    <property type="match status" value="1"/>
</dbReference>
<feature type="transmembrane region" description="Helical" evidence="1">
    <location>
        <begin position="15"/>
        <end position="38"/>
    </location>
</feature>
<sequence>MTATFSKLCDSLKSINYFSIVLLFCQTVILLLSSCTIYKKQLHNRFAIGIGVYETKVRVHYRDLTLCATILALHILSHLTARIRHLPSVPYSLFLGNALFRRYAPFVLQCFSILKHDSHLKNVIFFKLTTLLYVLFGCVQCFTIVTVLMEMYREWKPRPLGNEGKMVEAATLE</sequence>
<organism evidence="2 3">
    <name type="scientific">Diaphorina citri</name>
    <name type="common">Asian citrus psyllid</name>
    <dbReference type="NCBI Taxonomy" id="121845"/>
    <lineage>
        <taxon>Eukaryota</taxon>
        <taxon>Metazoa</taxon>
        <taxon>Ecdysozoa</taxon>
        <taxon>Arthropoda</taxon>
        <taxon>Hexapoda</taxon>
        <taxon>Insecta</taxon>
        <taxon>Pterygota</taxon>
        <taxon>Neoptera</taxon>
        <taxon>Paraneoptera</taxon>
        <taxon>Hemiptera</taxon>
        <taxon>Sternorrhyncha</taxon>
        <taxon>Psylloidea</taxon>
        <taxon>Psyllidae</taxon>
        <taxon>Diaphorininae</taxon>
        <taxon>Diaphorina</taxon>
    </lineage>
</organism>
<evidence type="ECO:0000313" key="2">
    <source>
        <dbReference type="Proteomes" id="UP000079169"/>
    </source>
</evidence>
<keyword evidence="2" id="KW-1185">Reference proteome</keyword>
<keyword evidence="1" id="KW-1133">Transmembrane helix</keyword>
<evidence type="ECO:0000313" key="4">
    <source>
        <dbReference type="RefSeq" id="XP_026676727.1"/>
    </source>
</evidence>
<dbReference type="RefSeq" id="XP_008468184.1">
    <property type="nucleotide sequence ID" value="XM_008469962.3"/>
</dbReference>
<accession>A0A1S3CUV9</accession>
<dbReference type="PaxDb" id="121845-A0A1S3CUV9"/>
<name>A0A1S3CUV9_DIACI</name>
<dbReference type="GeneID" id="103505613"/>
<dbReference type="RefSeq" id="XP_026676727.1">
    <property type="nucleotide sequence ID" value="XM_026820926.1"/>
</dbReference>
<reference evidence="3 4" key="1">
    <citation type="submission" date="2025-04" db="UniProtKB">
        <authorList>
            <consortium name="RefSeq"/>
        </authorList>
    </citation>
    <scope>IDENTIFICATION</scope>
</reference>
<feature type="transmembrane region" description="Helical" evidence="1">
    <location>
        <begin position="124"/>
        <end position="148"/>
    </location>
</feature>
<evidence type="ECO:0000256" key="1">
    <source>
        <dbReference type="SAM" id="Phobius"/>
    </source>
</evidence>
<keyword evidence="1" id="KW-0472">Membrane</keyword>
<dbReference type="AlphaFoldDB" id="A0A1S3CUV9"/>
<keyword evidence="1" id="KW-0812">Transmembrane</keyword>
<proteinExistence type="predicted"/>
<dbReference type="Proteomes" id="UP000079169">
    <property type="component" value="Unplaced"/>
</dbReference>
<protein>
    <submittedName>
        <fullName evidence="3">Uncharacterized protein LOC103505613 isoform X3</fullName>
    </submittedName>
    <submittedName>
        <fullName evidence="4">Uncharacterized protein LOC103505613 isoform X4</fullName>
    </submittedName>
</protein>